<dbReference type="OrthoDB" id="2789670at2759"/>
<proteinExistence type="inferred from homology"/>
<dbReference type="AlphaFoldDB" id="A0A0D0AQR6"/>
<dbReference type="Gene3D" id="1.10.630.10">
    <property type="entry name" value="Cytochrome P450"/>
    <property type="match status" value="1"/>
</dbReference>
<keyword evidence="6 10" id="KW-0560">Oxidoreductase</keyword>
<dbReference type="EMBL" id="KN834839">
    <property type="protein sequence ID" value="KIK52675.1"/>
    <property type="molecule type" value="Genomic_DNA"/>
</dbReference>
<evidence type="ECO:0000256" key="6">
    <source>
        <dbReference type="ARBA" id="ARBA00023002"/>
    </source>
</evidence>
<sequence length="522" mass="58851">MSLYFIDLIVFSLFTYFAYRAWVQFTRRGLPLPPGPRGLPLIGNLLDVPQVKPHLAYTKMSEEYQSDLIFMQVPGVSLLVINSAQAANDLLVERFKVYSDRPQAAMGKLAGVDESFIFNPYNEEWRKKRLMFMQEVSPTNLQKYQKPCMQENVDVLLNSLLDSPEKYEDHIHIVFAATVLSMAFGISPEREESFDHFVNLSKVGVDAVSDVAVPGNHLVDIVPVLQYLPEWLPGMGWKKEVAHQKKLIYSMLHDPLQFTKKKIESGATVKSSMASRQMQEMQDSGIWNKENEKRLSNILGTLYGAATDSLSSSTRNIILAFLMDPEIQKKGQAAVDEAIGSDRLPDYNDEGKIPYVDALVMEVLRWRVMLPLGIAHATQTDDIYRGYYIPAKTIVIGNAWAILHDPAVYGEDVDNFRPERFLNPDGTLNESIPDPSAAFGFGRRICAGKVMAQSALWLTVASLLACFNFSRARNAKGEEIIPDVDYHEGMIAAPHSFDCVVQPRYKAVEALIRQRKEQADLY</sequence>
<keyword evidence="8 10" id="KW-0503">Monooxygenase</keyword>
<dbReference type="GO" id="GO:0020037">
    <property type="term" value="F:heme binding"/>
    <property type="evidence" value="ECO:0007669"/>
    <property type="project" value="InterPro"/>
</dbReference>
<dbReference type="HOGENOM" id="CLU_001570_2_3_1"/>
<dbReference type="InterPro" id="IPR050364">
    <property type="entry name" value="Cytochrome_P450_fung"/>
</dbReference>
<gene>
    <name evidence="11" type="ORF">GYMLUDRAFT_49821</name>
</gene>
<evidence type="ECO:0008006" key="13">
    <source>
        <dbReference type="Google" id="ProtNLM"/>
    </source>
</evidence>
<dbReference type="GO" id="GO:0004497">
    <property type="term" value="F:monooxygenase activity"/>
    <property type="evidence" value="ECO:0007669"/>
    <property type="project" value="UniProtKB-KW"/>
</dbReference>
<dbReference type="SUPFAM" id="SSF48264">
    <property type="entry name" value="Cytochrome P450"/>
    <property type="match status" value="1"/>
</dbReference>
<dbReference type="PANTHER" id="PTHR46300:SF7">
    <property type="entry name" value="P450, PUTATIVE (EUROFUNG)-RELATED"/>
    <property type="match status" value="1"/>
</dbReference>
<dbReference type="Pfam" id="PF00067">
    <property type="entry name" value="p450"/>
    <property type="match status" value="1"/>
</dbReference>
<keyword evidence="5 9" id="KW-0479">Metal-binding</keyword>
<comment type="cofactor">
    <cofactor evidence="1 9">
        <name>heme</name>
        <dbReference type="ChEBI" id="CHEBI:30413"/>
    </cofactor>
</comment>
<evidence type="ECO:0000256" key="5">
    <source>
        <dbReference type="ARBA" id="ARBA00022723"/>
    </source>
</evidence>
<evidence type="ECO:0000313" key="11">
    <source>
        <dbReference type="EMBL" id="KIK52675.1"/>
    </source>
</evidence>
<dbReference type="CDD" id="cd11065">
    <property type="entry name" value="CYP64-like"/>
    <property type="match status" value="1"/>
</dbReference>
<comment type="pathway">
    <text evidence="2">Secondary metabolite biosynthesis.</text>
</comment>
<keyword evidence="7 9" id="KW-0408">Iron</keyword>
<evidence type="ECO:0000313" key="12">
    <source>
        <dbReference type="Proteomes" id="UP000053593"/>
    </source>
</evidence>
<dbReference type="InterPro" id="IPR001128">
    <property type="entry name" value="Cyt_P450"/>
</dbReference>
<dbReference type="GO" id="GO:0016705">
    <property type="term" value="F:oxidoreductase activity, acting on paired donors, with incorporation or reduction of molecular oxygen"/>
    <property type="evidence" value="ECO:0007669"/>
    <property type="project" value="InterPro"/>
</dbReference>
<dbReference type="InterPro" id="IPR036396">
    <property type="entry name" value="Cyt_P450_sf"/>
</dbReference>
<evidence type="ECO:0000256" key="4">
    <source>
        <dbReference type="ARBA" id="ARBA00022617"/>
    </source>
</evidence>
<evidence type="ECO:0000256" key="2">
    <source>
        <dbReference type="ARBA" id="ARBA00005179"/>
    </source>
</evidence>
<evidence type="ECO:0000256" key="10">
    <source>
        <dbReference type="RuleBase" id="RU000461"/>
    </source>
</evidence>
<dbReference type="InterPro" id="IPR017972">
    <property type="entry name" value="Cyt_P450_CS"/>
</dbReference>
<evidence type="ECO:0000256" key="7">
    <source>
        <dbReference type="ARBA" id="ARBA00023004"/>
    </source>
</evidence>
<keyword evidence="12" id="KW-1185">Reference proteome</keyword>
<evidence type="ECO:0000256" key="1">
    <source>
        <dbReference type="ARBA" id="ARBA00001971"/>
    </source>
</evidence>
<dbReference type="PROSITE" id="PS00086">
    <property type="entry name" value="CYTOCHROME_P450"/>
    <property type="match status" value="1"/>
</dbReference>
<keyword evidence="4 9" id="KW-0349">Heme</keyword>
<evidence type="ECO:0000256" key="9">
    <source>
        <dbReference type="PIRSR" id="PIRSR602401-1"/>
    </source>
</evidence>
<dbReference type="Proteomes" id="UP000053593">
    <property type="component" value="Unassembled WGS sequence"/>
</dbReference>
<name>A0A0D0AQR6_9AGAR</name>
<dbReference type="PANTHER" id="PTHR46300">
    <property type="entry name" value="P450, PUTATIVE (EUROFUNG)-RELATED-RELATED"/>
    <property type="match status" value="1"/>
</dbReference>
<evidence type="ECO:0000256" key="3">
    <source>
        <dbReference type="ARBA" id="ARBA00010617"/>
    </source>
</evidence>
<dbReference type="GO" id="GO:0005506">
    <property type="term" value="F:iron ion binding"/>
    <property type="evidence" value="ECO:0007669"/>
    <property type="project" value="InterPro"/>
</dbReference>
<organism evidence="11 12">
    <name type="scientific">Collybiopsis luxurians FD-317 M1</name>
    <dbReference type="NCBI Taxonomy" id="944289"/>
    <lineage>
        <taxon>Eukaryota</taxon>
        <taxon>Fungi</taxon>
        <taxon>Dikarya</taxon>
        <taxon>Basidiomycota</taxon>
        <taxon>Agaricomycotina</taxon>
        <taxon>Agaricomycetes</taxon>
        <taxon>Agaricomycetidae</taxon>
        <taxon>Agaricales</taxon>
        <taxon>Marasmiineae</taxon>
        <taxon>Omphalotaceae</taxon>
        <taxon>Collybiopsis</taxon>
        <taxon>Collybiopsis luxurians</taxon>
    </lineage>
</organism>
<comment type="similarity">
    <text evidence="3 10">Belongs to the cytochrome P450 family.</text>
</comment>
<protein>
    <recommendedName>
        <fullName evidence="13">Cytochrome P450</fullName>
    </recommendedName>
</protein>
<dbReference type="PRINTS" id="PR00463">
    <property type="entry name" value="EP450I"/>
</dbReference>
<evidence type="ECO:0000256" key="8">
    <source>
        <dbReference type="ARBA" id="ARBA00023033"/>
    </source>
</evidence>
<dbReference type="InterPro" id="IPR002401">
    <property type="entry name" value="Cyt_P450_E_grp-I"/>
</dbReference>
<feature type="binding site" description="axial binding residue" evidence="9">
    <location>
        <position position="446"/>
    </location>
    <ligand>
        <name>heme</name>
        <dbReference type="ChEBI" id="CHEBI:30413"/>
    </ligand>
    <ligandPart>
        <name>Fe</name>
        <dbReference type="ChEBI" id="CHEBI:18248"/>
    </ligandPart>
</feature>
<accession>A0A0D0AQR6</accession>
<reference evidence="11 12" key="1">
    <citation type="submission" date="2014-04" db="EMBL/GenBank/DDBJ databases">
        <title>Evolutionary Origins and Diversification of the Mycorrhizal Mutualists.</title>
        <authorList>
            <consortium name="DOE Joint Genome Institute"/>
            <consortium name="Mycorrhizal Genomics Consortium"/>
            <person name="Kohler A."/>
            <person name="Kuo A."/>
            <person name="Nagy L.G."/>
            <person name="Floudas D."/>
            <person name="Copeland A."/>
            <person name="Barry K.W."/>
            <person name="Cichocki N."/>
            <person name="Veneault-Fourrey C."/>
            <person name="LaButti K."/>
            <person name="Lindquist E.A."/>
            <person name="Lipzen A."/>
            <person name="Lundell T."/>
            <person name="Morin E."/>
            <person name="Murat C."/>
            <person name="Riley R."/>
            <person name="Ohm R."/>
            <person name="Sun H."/>
            <person name="Tunlid A."/>
            <person name="Henrissat B."/>
            <person name="Grigoriev I.V."/>
            <person name="Hibbett D.S."/>
            <person name="Martin F."/>
        </authorList>
    </citation>
    <scope>NUCLEOTIDE SEQUENCE [LARGE SCALE GENOMIC DNA]</scope>
    <source>
        <strain evidence="11 12">FD-317 M1</strain>
    </source>
</reference>